<dbReference type="AlphaFoldDB" id="W7E675"/>
<dbReference type="Proteomes" id="UP000054337">
    <property type="component" value="Unassembled WGS sequence"/>
</dbReference>
<protein>
    <submittedName>
        <fullName evidence="1">Uncharacterized protein</fullName>
    </submittedName>
</protein>
<accession>W7E675</accession>
<sequence>MTSASPSMNFDFSRSDESMLTWAIKIVLAAPDIPPESCTRIQSKLNSISDAHQFATDVKIIQNIPLITVMQAGAWQLWTRIKKPLSTWEHAFMNSQRNWSKQNLSRSAREAIQHAKTSFDVTQLPAEQLDFLFLLAYAEIGPCSLERFTGLYRKCSQHSTTGAEVRNQVERYLAKDKFLCRLQRNQTHTEKRREGEEMCTVNEKEDSGDCRKYCSFHAMYKE</sequence>
<gene>
    <name evidence="1" type="ORF">COCVIDRAFT_40764</name>
</gene>
<dbReference type="OrthoDB" id="10322980at2759"/>
<name>W7E675_BIPV3</name>
<dbReference type="EMBL" id="KI968783">
    <property type="protein sequence ID" value="EUN23636.1"/>
    <property type="molecule type" value="Genomic_DNA"/>
</dbReference>
<dbReference type="GeneID" id="26256972"/>
<dbReference type="HOGENOM" id="CLU_1245151_0_0_1"/>
<reference evidence="1 2" key="1">
    <citation type="journal article" date="2013" name="PLoS Genet.">
        <title>Comparative genome structure, secondary metabolite, and effector coding capacity across Cochliobolus pathogens.</title>
        <authorList>
            <person name="Condon B.J."/>
            <person name="Leng Y."/>
            <person name="Wu D."/>
            <person name="Bushley K.E."/>
            <person name="Ohm R.A."/>
            <person name="Otillar R."/>
            <person name="Martin J."/>
            <person name="Schackwitz W."/>
            <person name="Grimwood J."/>
            <person name="MohdZainudin N."/>
            <person name="Xue C."/>
            <person name="Wang R."/>
            <person name="Manning V.A."/>
            <person name="Dhillon B."/>
            <person name="Tu Z.J."/>
            <person name="Steffenson B.J."/>
            <person name="Salamov A."/>
            <person name="Sun H."/>
            <person name="Lowry S."/>
            <person name="LaButti K."/>
            <person name="Han J."/>
            <person name="Copeland A."/>
            <person name="Lindquist E."/>
            <person name="Barry K."/>
            <person name="Schmutz J."/>
            <person name="Baker S.E."/>
            <person name="Ciuffetti L.M."/>
            <person name="Grigoriev I.V."/>
            <person name="Zhong S."/>
            <person name="Turgeon B.G."/>
        </authorList>
    </citation>
    <scope>NUCLEOTIDE SEQUENCE [LARGE SCALE GENOMIC DNA]</scope>
    <source>
        <strain evidence="1 2">FI3</strain>
    </source>
</reference>
<dbReference type="RefSeq" id="XP_014553210.1">
    <property type="nucleotide sequence ID" value="XM_014697724.1"/>
</dbReference>
<evidence type="ECO:0000313" key="2">
    <source>
        <dbReference type="Proteomes" id="UP000054337"/>
    </source>
</evidence>
<organism evidence="1 2">
    <name type="scientific">Bipolaris victoriae (strain FI3)</name>
    <name type="common">Victoria blight of oats agent</name>
    <name type="synonym">Cochliobolus victoriae</name>
    <dbReference type="NCBI Taxonomy" id="930091"/>
    <lineage>
        <taxon>Eukaryota</taxon>
        <taxon>Fungi</taxon>
        <taxon>Dikarya</taxon>
        <taxon>Ascomycota</taxon>
        <taxon>Pezizomycotina</taxon>
        <taxon>Dothideomycetes</taxon>
        <taxon>Pleosporomycetidae</taxon>
        <taxon>Pleosporales</taxon>
        <taxon>Pleosporineae</taxon>
        <taxon>Pleosporaceae</taxon>
        <taxon>Bipolaris</taxon>
    </lineage>
</organism>
<proteinExistence type="predicted"/>
<keyword evidence="2" id="KW-1185">Reference proteome</keyword>
<evidence type="ECO:0000313" key="1">
    <source>
        <dbReference type="EMBL" id="EUN23636.1"/>
    </source>
</evidence>